<dbReference type="EMBL" id="CP000771">
    <property type="protein sequence ID" value="ABS61214.1"/>
    <property type="molecule type" value="Genomic_DNA"/>
</dbReference>
<evidence type="ECO:0008006" key="3">
    <source>
        <dbReference type="Google" id="ProtNLM"/>
    </source>
</evidence>
<evidence type="ECO:0000313" key="1">
    <source>
        <dbReference type="EMBL" id="ABS61214.1"/>
    </source>
</evidence>
<keyword evidence="2" id="KW-1185">Reference proteome</keyword>
<dbReference type="Proteomes" id="UP000002415">
    <property type="component" value="Chromosome"/>
</dbReference>
<dbReference type="NCBIfam" id="NF041277">
    <property type="entry name" value="coba_remo_CbiR"/>
    <property type="match status" value="1"/>
</dbReference>
<protein>
    <recommendedName>
        <fullName evidence="3">Xylose isomerase domain protein TIM barrel</fullName>
    </recommendedName>
</protein>
<dbReference type="eggNOG" id="ENOG5030FUU">
    <property type="taxonomic scope" value="Bacteria"/>
</dbReference>
<dbReference type="RefSeq" id="WP_011994521.1">
    <property type="nucleotide sequence ID" value="NC_009718.1"/>
</dbReference>
<dbReference type="KEGG" id="fno:Fnod_1367"/>
<dbReference type="HOGENOM" id="CLU_1336989_0_0_0"/>
<organism evidence="1 2">
    <name type="scientific">Fervidobacterium nodosum (strain ATCC 35602 / DSM 5306 / Rt17-B1)</name>
    <dbReference type="NCBI Taxonomy" id="381764"/>
    <lineage>
        <taxon>Bacteria</taxon>
        <taxon>Thermotogati</taxon>
        <taxon>Thermotogota</taxon>
        <taxon>Thermotogae</taxon>
        <taxon>Thermotogales</taxon>
        <taxon>Fervidobacteriaceae</taxon>
        <taxon>Fervidobacterium</taxon>
    </lineage>
</organism>
<name>A7HMT1_FERNB</name>
<dbReference type="AlphaFoldDB" id="A7HMT1"/>
<proteinExistence type="predicted"/>
<dbReference type="STRING" id="381764.Fnod_1367"/>
<reference evidence="1 2" key="2">
    <citation type="journal article" date="2009" name="Proc. Natl. Acad. Sci. U.S.A.">
        <title>On the chimeric nature, thermophilic origin, and phylogenetic placement of the Thermotogales.</title>
        <authorList>
            <person name="Zhaxybayeva O."/>
            <person name="Swithers K.S."/>
            <person name="Lapierre P."/>
            <person name="Fournier G.P."/>
            <person name="Bickhart D.M."/>
            <person name="DeBoy R.T."/>
            <person name="Nelson K.E."/>
            <person name="Nesbo C.L."/>
            <person name="Doolittle W.F."/>
            <person name="Gogarten J.P."/>
            <person name="Noll K.M."/>
        </authorList>
    </citation>
    <scope>NUCLEOTIDE SEQUENCE [LARGE SCALE GENOMIC DNA]</scope>
    <source>
        <strain evidence="2">ATCC 35602 / DSM 5306 / Rt17-B1</strain>
    </source>
</reference>
<dbReference type="OrthoDB" id="48140at2"/>
<evidence type="ECO:0000313" key="2">
    <source>
        <dbReference type="Proteomes" id="UP000002415"/>
    </source>
</evidence>
<gene>
    <name evidence="1" type="ordered locus">Fnod_1367</name>
</gene>
<reference evidence="1 2" key="1">
    <citation type="submission" date="2007-07" db="EMBL/GenBank/DDBJ databases">
        <title>Complete sequence of Fervidobacterium nodosum Rt17-B1.</title>
        <authorList>
            <consortium name="US DOE Joint Genome Institute"/>
            <person name="Copeland A."/>
            <person name="Lucas S."/>
            <person name="Lapidus A."/>
            <person name="Barry K."/>
            <person name="Glavina del Rio T."/>
            <person name="Dalin E."/>
            <person name="Tice H."/>
            <person name="Pitluck S."/>
            <person name="Saunders E."/>
            <person name="Brettin T."/>
            <person name="Bruce D."/>
            <person name="Detter J.C."/>
            <person name="Han C."/>
            <person name="Schmutz J."/>
            <person name="Larimer F."/>
            <person name="Land M."/>
            <person name="Hauser L."/>
            <person name="Kyrpides N."/>
            <person name="Mikhailova N."/>
            <person name="Nelson K."/>
            <person name="Gogarten J.P."/>
            <person name="Noll K."/>
            <person name="Richardson P."/>
        </authorList>
    </citation>
    <scope>NUCLEOTIDE SEQUENCE [LARGE SCALE GENOMIC DNA]</scope>
    <source>
        <strain evidence="2">ATCC 35602 / DSM 5306 / Rt17-B1</strain>
    </source>
</reference>
<sequence length="220" mass="25605">MKRAERQLIGTTSWLVPGTYYENARLVAQLVDFVELLVYTWDSDTFDLFEREIGKLRTLSENYGLKYSIHLPTDSLKNVGSVLNYFDGKLPVVNYVLHPYDGEEFYDLLNGDFGGRISVENLKEKVVNFKRTVFDIGHHLLGVKVDDAFLSNVVELHVMGIENGKDHRKLNLETLEQMYSILGDRMYEIEYVCFEIFDLNDLIDSLKLWKAFKKVKLYAR</sequence>
<accession>A7HMT1</accession>